<sequence length="66" mass="7371">MGILRVVIEIEETGSRANKTLVSCKTYLEETGNTNKRTMRLGELLHIQAQMNLKAAVTTINEQPDP</sequence>
<evidence type="ECO:0000313" key="1">
    <source>
        <dbReference type="EMBL" id="RMC99588.1"/>
    </source>
</evidence>
<dbReference type="Proteomes" id="UP000274139">
    <property type="component" value="Unassembled WGS sequence"/>
</dbReference>
<gene>
    <name evidence="1" type="ORF">EAY64_07395</name>
</gene>
<name>A0A454JK12_9NEIS</name>
<dbReference type="AlphaFoldDB" id="A0A454JK12"/>
<proteinExistence type="predicted"/>
<comment type="caution">
    <text evidence="1">The sequence shown here is derived from an EMBL/GenBank/DDBJ whole genome shotgun (WGS) entry which is preliminary data.</text>
</comment>
<protein>
    <submittedName>
        <fullName evidence="1">Uncharacterized protein</fullName>
    </submittedName>
</protein>
<keyword evidence="2" id="KW-1185">Reference proteome</keyword>
<accession>A0A454JK12</accession>
<evidence type="ECO:0000313" key="2">
    <source>
        <dbReference type="Proteomes" id="UP000274139"/>
    </source>
</evidence>
<organism evidence="1 2">
    <name type="scientific">Aquitalea palustris</name>
    <dbReference type="NCBI Taxonomy" id="2480983"/>
    <lineage>
        <taxon>Bacteria</taxon>
        <taxon>Pseudomonadati</taxon>
        <taxon>Pseudomonadota</taxon>
        <taxon>Betaproteobacteria</taxon>
        <taxon>Neisseriales</taxon>
        <taxon>Chromobacteriaceae</taxon>
        <taxon>Aquitalea</taxon>
    </lineage>
</organism>
<reference evidence="1 2" key="1">
    <citation type="submission" date="2018-10" db="EMBL/GenBank/DDBJ databases">
        <title>Draft genome sequence of Aquitalea MWU14-2217 isolated from a wild cranberry bog in Provincetown, Massachusetts.</title>
        <authorList>
            <person name="Ebadzadsahrai G."/>
            <person name="Soby S."/>
        </authorList>
    </citation>
    <scope>NUCLEOTIDE SEQUENCE [LARGE SCALE GENOMIC DNA]</scope>
    <source>
        <strain evidence="1 2">MWU14-2217</strain>
    </source>
</reference>
<dbReference type="EMBL" id="RFAR01000024">
    <property type="protein sequence ID" value="RMC99588.1"/>
    <property type="molecule type" value="Genomic_DNA"/>
</dbReference>